<sequence>MDQLLARAGSQAVTFAIRLGITFASGYAVRTVTKFLDKIPESEKKKILDKRTKIRIKTDILGQAMDLIRLAAVRGNTSLEPSLELIEAVTSEIERFETKMSSITETLSSLNEKESVIEVNRCMDNLLTQLDEAIPLLQLSIATSGTTMKTSLSPSVSPGRLLQASSLVAKANESKLPCNVGPVFDLVYYSVFYNPSRLKYIDHEDNKKVDVAKDDDLLAISWKEEYSRALVRIISNNKSSFQYSLEIREDHNDGRYHDEKPKVVVYDVKSIMRMFFSASGKLLKLESRSAPVLMFKLVDKDENEEWIALGQVGVGEFDDSDSEEDESEDEVPAPQEDKHLSLSLLEYLLRLCALQQRDQTSILETSDEKLALYLQDENAKNTIYETSRQKRDRLLDEANTNNAIDLDSNMNRLKNLDLQL</sequence>
<comment type="caution">
    <text evidence="1">The sequence shown here is derived from an EMBL/GenBank/DDBJ whole genome shotgun (WGS) entry which is preliminary data.</text>
</comment>
<proteinExistence type="predicted"/>
<dbReference type="Proteomes" id="UP001241377">
    <property type="component" value="Unassembled WGS sequence"/>
</dbReference>
<evidence type="ECO:0000313" key="1">
    <source>
        <dbReference type="EMBL" id="KAJ9103507.1"/>
    </source>
</evidence>
<organism evidence="1 2">
    <name type="scientific">Naganishia cerealis</name>
    <dbReference type="NCBI Taxonomy" id="610337"/>
    <lineage>
        <taxon>Eukaryota</taxon>
        <taxon>Fungi</taxon>
        <taxon>Dikarya</taxon>
        <taxon>Basidiomycota</taxon>
        <taxon>Agaricomycotina</taxon>
        <taxon>Tremellomycetes</taxon>
        <taxon>Filobasidiales</taxon>
        <taxon>Filobasidiaceae</taxon>
        <taxon>Naganishia</taxon>
    </lineage>
</organism>
<protein>
    <submittedName>
        <fullName evidence="1">Uncharacterized protein</fullName>
    </submittedName>
</protein>
<evidence type="ECO:0000313" key="2">
    <source>
        <dbReference type="Proteomes" id="UP001241377"/>
    </source>
</evidence>
<reference evidence="1" key="1">
    <citation type="submission" date="2023-04" db="EMBL/GenBank/DDBJ databases">
        <title>Draft Genome sequencing of Naganishia species isolated from polar environments using Oxford Nanopore Technology.</title>
        <authorList>
            <person name="Leo P."/>
            <person name="Venkateswaran K."/>
        </authorList>
    </citation>
    <scope>NUCLEOTIDE SEQUENCE</scope>
    <source>
        <strain evidence="1">MNA-CCFEE 5261</strain>
    </source>
</reference>
<keyword evidence="2" id="KW-1185">Reference proteome</keyword>
<dbReference type="EMBL" id="JASBWR010000045">
    <property type="protein sequence ID" value="KAJ9103507.1"/>
    <property type="molecule type" value="Genomic_DNA"/>
</dbReference>
<name>A0ACC2VVZ7_9TREE</name>
<gene>
    <name evidence="1" type="ORF">QFC19_004275</name>
</gene>
<accession>A0ACC2VVZ7</accession>